<dbReference type="EMBL" id="CAKOFQ010006656">
    <property type="protein sequence ID" value="CAH1954900.1"/>
    <property type="molecule type" value="Genomic_DNA"/>
</dbReference>
<reference evidence="1" key="1">
    <citation type="submission" date="2022-03" db="EMBL/GenBank/DDBJ databases">
        <authorList>
            <person name="Sayadi A."/>
        </authorList>
    </citation>
    <scope>NUCLEOTIDE SEQUENCE</scope>
</reference>
<gene>
    <name evidence="1" type="ORF">ACAOBT_LOCUS807</name>
</gene>
<evidence type="ECO:0000313" key="1">
    <source>
        <dbReference type="EMBL" id="CAH1954900.1"/>
    </source>
</evidence>
<organism evidence="1 2">
    <name type="scientific">Acanthoscelides obtectus</name>
    <name type="common">Bean weevil</name>
    <name type="synonym">Bruchus obtectus</name>
    <dbReference type="NCBI Taxonomy" id="200917"/>
    <lineage>
        <taxon>Eukaryota</taxon>
        <taxon>Metazoa</taxon>
        <taxon>Ecdysozoa</taxon>
        <taxon>Arthropoda</taxon>
        <taxon>Hexapoda</taxon>
        <taxon>Insecta</taxon>
        <taxon>Pterygota</taxon>
        <taxon>Neoptera</taxon>
        <taxon>Endopterygota</taxon>
        <taxon>Coleoptera</taxon>
        <taxon>Polyphaga</taxon>
        <taxon>Cucujiformia</taxon>
        <taxon>Chrysomeloidea</taxon>
        <taxon>Chrysomelidae</taxon>
        <taxon>Bruchinae</taxon>
        <taxon>Bruchini</taxon>
        <taxon>Acanthoscelides</taxon>
    </lineage>
</organism>
<proteinExistence type="predicted"/>
<sequence length="350" mass="40909">MSIQKRCSRDRMVDACKLERNSPETKLWWERLFALMEGDAAIKPERNIHVLRQVLPREVLARIIRILEYDHQQYTPEEPIEKEDEDELLEINVKRKKSLSTVTDASVFNSTIKLTVKDKDKEELIDPKNPYVKFFKRPPHRAAIWRELPPLSWKEMNLNQKSDALAVKIASDFVNWAKHTFKESPVSIKNVIEMFEIATQMQSAKSLCVRMKEMPSIPNDIAEYHGLPQRGRTNMLHREIRRDQKAANRKPRYMAFGRRLPTDMQVRPGNKVASDQWMRCQNVPERLESMAAVWQGITHLKSTRAFCVYMYEAHPDVAPPQYLLDIGMMHLNREPSINSNSEENRTEGSL</sequence>
<name>A0A9P0NQJ1_ACAOB</name>
<protein>
    <submittedName>
        <fullName evidence="1">Uncharacterized protein</fullName>
    </submittedName>
</protein>
<evidence type="ECO:0000313" key="2">
    <source>
        <dbReference type="Proteomes" id="UP001152888"/>
    </source>
</evidence>
<dbReference type="OrthoDB" id="9994767at2759"/>
<comment type="caution">
    <text evidence="1">The sequence shown here is derived from an EMBL/GenBank/DDBJ whole genome shotgun (WGS) entry which is preliminary data.</text>
</comment>
<keyword evidence="2" id="KW-1185">Reference proteome</keyword>
<dbReference type="Proteomes" id="UP001152888">
    <property type="component" value="Unassembled WGS sequence"/>
</dbReference>
<accession>A0A9P0NQJ1</accession>
<dbReference type="AlphaFoldDB" id="A0A9P0NQJ1"/>